<dbReference type="EMBL" id="FOMX01000100">
    <property type="protein sequence ID" value="SFF47186.1"/>
    <property type="molecule type" value="Genomic_DNA"/>
</dbReference>
<dbReference type="PROSITE" id="PS51352">
    <property type="entry name" value="THIOREDOXIN_2"/>
    <property type="match status" value="1"/>
</dbReference>
<proteinExistence type="predicted"/>
<reference evidence="5" key="1">
    <citation type="submission" date="2016-10" db="EMBL/GenBank/DDBJ databases">
        <authorList>
            <person name="Varghese N."/>
            <person name="Submissions S."/>
        </authorList>
    </citation>
    <scope>NUCLEOTIDE SEQUENCE [LARGE SCALE GENOMIC DNA]</scope>
    <source>
        <strain evidence="5">ATCC 25963</strain>
    </source>
</reference>
<organism evidence="4 5">
    <name type="scientific">Nannocystis exedens</name>
    <dbReference type="NCBI Taxonomy" id="54"/>
    <lineage>
        <taxon>Bacteria</taxon>
        <taxon>Pseudomonadati</taxon>
        <taxon>Myxococcota</taxon>
        <taxon>Polyangia</taxon>
        <taxon>Nannocystales</taxon>
        <taxon>Nannocystaceae</taxon>
        <taxon>Nannocystis</taxon>
    </lineage>
</organism>
<evidence type="ECO:0000259" key="3">
    <source>
        <dbReference type="PROSITE" id="PS51352"/>
    </source>
</evidence>
<dbReference type="GO" id="GO:0016209">
    <property type="term" value="F:antioxidant activity"/>
    <property type="evidence" value="ECO:0007669"/>
    <property type="project" value="InterPro"/>
</dbReference>
<dbReference type="AlphaFoldDB" id="A0A1I2J2M0"/>
<dbReference type="GO" id="GO:0006950">
    <property type="term" value="P:response to stress"/>
    <property type="evidence" value="ECO:0007669"/>
    <property type="project" value="UniProtKB-ARBA"/>
</dbReference>
<sequence>MPRTQSRRILGVTAALSAVLLACQRPALSAEERPDEADRAEALDPQASTRAADEIRDLLLEERIEAARARVDVHVAAFPDDVRLRWLAAVAALADSDLQALAVHRAALPDGSGWALLLRAQERSGMLPRQETAALIADARRQLGDHPDAVWLHAQVLAMQSDESGLAALAAIPGLPDSVRDFVHAKHVGLAFFRFQAAPPPMRPSLEQLQELVARAEGTAPSGTLAVATAAEGWLGLGRVDLAVELVERAQARRPDALAFTVLRAQARVRQDASLRDAVVGDLTALADVYRADPDALGRLVAGLLSLEAAEVARAIQDDVRRRVPGARVVERRRVPGARVVERWDFDAASVFGAVGDCRLAKAKGTLPAADKLALARAPVDAFFDRPGIRDSSLRAATAAALVEFLQCEPEAPLQRVEAVARAVLEAPFVRVDAMASVLVANRGGDLELARALAERAVALARETPFEFEIVLTPDEHEQNRRAAQAYAHYARGLVHLRAARLEEARADISRAHELRPTQPDVALLAAELAERDGDLRRAEQILARAIVREGAWAQACQDRLLELMRARGGKEVDLDRTIARLDREWKDERITEVLATRTAAPTPLAPFELDLRSGGRLTSDSLRGRVTVVIATEPWCTGCKLEAPELAKLQRRYRGRKDVQFLVVTDDPDGIAALHEGAGFHTTIAKDDGWRRTVGINRYPTHLFIDAGGREVFREFGDSNEMHFTYPALIEALRRER</sequence>
<dbReference type="Pfam" id="PF00578">
    <property type="entry name" value="AhpC-TSA"/>
    <property type="match status" value="1"/>
</dbReference>
<keyword evidence="4" id="KW-0413">Isomerase</keyword>
<dbReference type="Gene3D" id="3.40.30.10">
    <property type="entry name" value="Glutaredoxin"/>
    <property type="match status" value="1"/>
</dbReference>
<evidence type="ECO:0000256" key="1">
    <source>
        <dbReference type="PROSITE-ProRule" id="PRU00339"/>
    </source>
</evidence>
<evidence type="ECO:0000256" key="2">
    <source>
        <dbReference type="SAM" id="SignalP"/>
    </source>
</evidence>
<keyword evidence="1" id="KW-0802">TPR repeat</keyword>
<protein>
    <submittedName>
        <fullName evidence="4">Thiol-disulfide isomerase or thioredoxin</fullName>
    </submittedName>
</protein>
<dbReference type="CDD" id="cd02966">
    <property type="entry name" value="TlpA_like_family"/>
    <property type="match status" value="1"/>
</dbReference>
<keyword evidence="2" id="KW-0732">Signal</keyword>
<keyword evidence="5" id="KW-1185">Reference proteome</keyword>
<dbReference type="InterPro" id="IPR013766">
    <property type="entry name" value="Thioredoxin_domain"/>
</dbReference>
<feature type="domain" description="Thioredoxin" evidence="3">
    <location>
        <begin position="599"/>
        <end position="738"/>
    </location>
</feature>
<feature type="chain" id="PRO_5011441287" evidence="2">
    <location>
        <begin position="30"/>
        <end position="738"/>
    </location>
</feature>
<gene>
    <name evidence="4" type="ORF">SAMN02745121_09079</name>
</gene>
<dbReference type="STRING" id="54.SAMN02745121_09079"/>
<dbReference type="InterPro" id="IPR019734">
    <property type="entry name" value="TPR_rpt"/>
</dbReference>
<dbReference type="GO" id="GO:0016853">
    <property type="term" value="F:isomerase activity"/>
    <property type="evidence" value="ECO:0007669"/>
    <property type="project" value="UniProtKB-KW"/>
</dbReference>
<accession>A0A1I2J2M0</accession>
<dbReference type="Gene3D" id="1.25.40.10">
    <property type="entry name" value="Tetratricopeptide repeat domain"/>
    <property type="match status" value="1"/>
</dbReference>
<dbReference type="PROSITE" id="PS51257">
    <property type="entry name" value="PROKAR_LIPOPROTEIN"/>
    <property type="match status" value="1"/>
</dbReference>
<evidence type="ECO:0000313" key="4">
    <source>
        <dbReference type="EMBL" id="SFF47186.1"/>
    </source>
</evidence>
<feature type="repeat" description="TPR" evidence="1">
    <location>
        <begin position="486"/>
        <end position="519"/>
    </location>
</feature>
<dbReference type="SUPFAM" id="SSF52833">
    <property type="entry name" value="Thioredoxin-like"/>
    <property type="match status" value="1"/>
</dbReference>
<dbReference type="InterPro" id="IPR011990">
    <property type="entry name" value="TPR-like_helical_dom_sf"/>
</dbReference>
<dbReference type="GO" id="GO:0016491">
    <property type="term" value="F:oxidoreductase activity"/>
    <property type="evidence" value="ECO:0007669"/>
    <property type="project" value="InterPro"/>
</dbReference>
<feature type="signal peptide" evidence="2">
    <location>
        <begin position="1"/>
        <end position="29"/>
    </location>
</feature>
<dbReference type="Proteomes" id="UP000199400">
    <property type="component" value="Unassembled WGS sequence"/>
</dbReference>
<name>A0A1I2J2M0_9BACT</name>
<dbReference type="InterPro" id="IPR000866">
    <property type="entry name" value="AhpC/TSA"/>
</dbReference>
<dbReference type="PROSITE" id="PS50005">
    <property type="entry name" value="TPR"/>
    <property type="match status" value="1"/>
</dbReference>
<dbReference type="SUPFAM" id="SSF48452">
    <property type="entry name" value="TPR-like"/>
    <property type="match status" value="1"/>
</dbReference>
<dbReference type="InterPro" id="IPR036249">
    <property type="entry name" value="Thioredoxin-like_sf"/>
</dbReference>
<evidence type="ECO:0000313" key="5">
    <source>
        <dbReference type="Proteomes" id="UP000199400"/>
    </source>
</evidence>